<name>A0A8A1V0F3_STRR1</name>
<dbReference type="RefSeq" id="WP_129820961.1">
    <property type="nucleotide sequence ID" value="NZ_CP048261.1"/>
</dbReference>
<reference evidence="1" key="3">
    <citation type="journal article" date="2021" name="bioRxiv">
        <title>Bilateral symmetry of linear streptomycete chromosomes.</title>
        <authorList>
            <person name="Algora-Gallardo L."/>
            <person name="Schniete J.K."/>
            <person name="Mark D.R."/>
            <person name="Hunter I.S."/>
            <person name="Herron P.R."/>
        </authorList>
    </citation>
    <scope>NUCLEOTIDE SEQUENCE</scope>
    <source>
        <strain evidence="1">ATCC 10970</strain>
    </source>
</reference>
<organism evidence="1 2">
    <name type="scientific">Streptomyces rimosus subsp. rimosus (strain ATCC 10970 / DSM 40260 / JCM 4667 / NRRL 2234)</name>
    <dbReference type="NCBI Taxonomy" id="1265868"/>
    <lineage>
        <taxon>Bacteria</taxon>
        <taxon>Bacillati</taxon>
        <taxon>Actinomycetota</taxon>
        <taxon>Actinomycetes</taxon>
        <taxon>Kitasatosporales</taxon>
        <taxon>Streptomycetaceae</taxon>
        <taxon>Streptomyces</taxon>
    </lineage>
</organism>
<gene>
    <name evidence="1" type="ORF">SRIM_032160</name>
</gene>
<evidence type="ECO:0000313" key="1">
    <source>
        <dbReference type="EMBL" id="QST84204.1"/>
    </source>
</evidence>
<reference evidence="1" key="1">
    <citation type="submission" date="2012-12" db="EMBL/GenBank/DDBJ databases">
        <authorList>
            <person name="Pethick F.E."/>
            <person name="MacFadyen A.C."/>
            <person name="Tang Z."/>
            <person name="Sangal V."/>
            <person name="Tze-Tze L."/>
            <person name="Chu J."/>
            <person name="Guo M."/>
            <person name="Kirby R."/>
            <person name="Hoskisson P.A."/>
            <person name="Herron P.R."/>
            <person name="Hunter I.S."/>
        </authorList>
    </citation>
    <scope>NUCLEOTIDE SEQUENCE</scope>
    <source>
        <strain evidence="1">ATCC 10970</strain>
    </source>
</reference>
<evidence type="ECO:0000313" key="2">
    <source>
        <dbReference type="Proteomes" id="UP000011074"/>
    </source>
</evidence>
<protein>
    <submittedName>
        <fullName evidence="1">Uncharacterized protein</fullName>
    </submittedName>
</protein>
<dbReference type="GeneID" id="66858732"/>
<sequence length="62" mass="6843">MDDSETPPATEARLLPVASGRRYGRAHVLDVLEERFSRPVAEEWEVLRHRGTAVQAAAKATA</sequence>
<dbReference type="AlphaFoldDB" id="A0A8A1V0F3"/>
<reference evidence="1" key="2">
    <citation type="submission" date="2020-01" db="EMBL/GenBank/DDBJ databases">
        <authorList>
            <person name="Algora L."/>
            <person name="Schniete J.K."/>
            <person name="MacFadyen A."/>
            <person name="Hoskisson P.A."/>
            <person name="Hunter I.S."/>
            <person name="Herron P.R."/>
        </authorList>
    </citation>
    <scope>NUCLEOTIDE SEQUENCE</scope>
    <source>
        <strain evidence="1">ATCC 10970</strain>
    </source>
</reference>
<proteinExistence type="predicted"/>
<accession>A0A8A1V0F3</accession>
<dbReference type="EMBL" id="CP048261">
    <property type="protein sequence ID" value="QST84204.1"/>
    <property type="molecule type" value="Genomic_DNA"/>
</dbReference>
<dbReference type="Proteomes" id="UP000011074">
    <property type="component" value="Chromosome"/>
</dbReference>